<evidence type="ECO:0000256" key="2">
    <source>
        <dbReference type="ARBA" id="ARBA00005558"/>
    </source>
</evidence>
<dbReference type="Pfam" id="PF04717">
    <property type="entry name" value="Phage_base_V"/>
    <property type="match status" value="1"/>
</dbReference>
<dbReference type="InterPro" id="IPR006533">
    <property type="entry name" value="T6SS_Vgr_RhsGE"/>
</dbReference>
<dbReference type="Gene3D" id="2.30.110.50">
    <property type="match status" value="1"/>
</dbReference>
<comment type="subcellular location">
    <subcellularLocation>
        <location evidence="1">Secreted</location>
    </subcellularLocation>
</comment>
<dbReference type="EMBL" id="SMAP01000001">
    <property type="protein sequence ID" value="TCT25977.1"/>
    <property type="molecule type" value="Genomic_DNA"/>
</dbReference>
<dbReference type="PANTHER" id="PTHR32305:SF15">
    <property type="entry name" value="PROTEIN RHSA-RELATED"/>
    <property type="match status" value="1"/>
</dbReference>
<dbReference type="SUPFAM" id="SSF69255">
    <property type="entry name" value="gp5 N-terminal domain-like"/>
    <property type="match status" value="1"/>
</dbReference>
<dbReference type="Pfam" id="PF05954">
    <property type="entry name" value="Phage_GPD"/>
    <property type="match status" value="1"/>
</dbReference>
<dbReference type="NCBIfam" id="TIGR03361">
    <property type="entry name" value="VI_Rhs_Vgr"/>
    <property type="match status" value="1"/>
</dbReference>
<evidence type="ECO:0000259" key="6">
    <source>
        <dbReference type="Pfam" id="PF22178"/>
    </source>
</evidence>
<dbReference type="InterPro" id="IPR006531">
    <property type="entry name" value="Gp5/Vgr_OB"/>
</dbReference>
<comment type="similarity">
    <text evidence="2">Belongs to the VgrG protein family.</text>
</comment>
<sequence>MSQRAANSEDRQRNPPVFAMSGFSTANRMFFLSLPGYGEDALLVEEMQGDESVSALFQFRLSLLSYDPEIDPEKIVGKGGVLRIETQDDERHWNGYVSRFSHTGIVRASDSGHQDLYGYECDLVPWFWFLTQHEDCRIFQGKSVPDIIETIFAEFHYSDYRLELDGQYPPLDYCTQYNETSFAFISRLLEREGIHYYFRHDDHDESRHLLVLTDNKHGNRQMRPDSLVFRSDAQANEIDAVLEIACDRQMRTRKATLADWDYLKVSVLSEETPSVLKLGTDIELERYRYPGGFDTQGATPAGSHLADIVMEVEESSHLRYRGRSNVRTLTPGHVFTLEDHPQDEFNREFLVLSVHHHGHNNLLRDGGEARYENRFTLQPHTSVYRAPQSTPRAQARGPQTAIVVGPAGNEVYTDAHGRIKVRFHWDRKVPGRSTNTQDDKASCWIRVAQLWAGNGYGTMFVPRVGMEVVVDFLEGDPDRPLVVGCVYNGKAVPPLNLPDEATRSTIKTLSSKGGGGFNELRFEDKKGSEEIFLHAQKDLQLRTGNNRTEAIAAHSSLSVGKNRLESIGENADLTIGKNQTLSIGSNRAQTIGQDDYLTVGTAQHTSVGTDMAVTTGTNFEVNAGVNAALTTGVNIDLKAGVNLVAEAGAMISLKAGSSSIVLGPAGIFITGSMVMINSGGSALSAQKAKKAEKADKPKAPEEAAKSSAGKVNDPTQQLQAKALRSAARQGQPFCAECEAARRALAALRGG</sequence>
<feature type="region of interest" description="Disordered" evidence="4">
    <location>
        <begin position="689"/>
        <end position="724"/>
    </location>
</feature>
<dbReference type="AlphaFoldDB" id="A0A4R3NBB1"/>
<dbReference type="InterPro" id="IPR017847">
    <property type="entry name" value="T6SS_RhsGE_Vgr_subset"/>
</dbReference>
<evidence type="ECO:0000256" key="4">
    <source>
        <dbReference type="SAM" id="MobiDB-lite"/>
    </source>
</evidence>
<dbReference type="Pfam" id="PF22178">
    <property type="entry name" value="Gp5_trimer_C"/>
    <property type="match status" value="1"/>
</dbReference>
<dbReference type="SUPFAM" id="SSF69349">
    <property type="entry name" value="Phage fibre proteins"/>
    <property type="match status" value="1"/>
</dbReference>
<evidence type="ECO:0000313" key="8">
    <source>
        <dbReference type="Proteomes" id="UP000295414"/>
    </source>
</evidence>
<dbReference type="InterPro" id="IPR050708">
    <property type="entry name" value="T6SS_VgrG/RHS"/>
</dbReference>
<feature type="domain" description="Gp5/Type VI secretion system Vgr C-terminal trimerisation" evidence="6">
    <location>
        <begin position="504"/>
        <end position="613"/>
    </location>
</feature>
<organism evidence="7 8">
    <name type="scientific">Thermomonas haemolytica</name>
    <dbReference type="NCBI Taxonomy" id="141949"/>
    <lineage>
        <taxon>Bacteria</taxon>
        <taxon>Pseudomonadati</taxon>
        <taxon>Pseudomonadota</taxon>
        <taxon>Gammaproteobacteria</taxon>
        <taxon>Lysobacterales</taxon>
        <taxon>Lysobacteraceae</taxon>
        <taxon>Thermomonas</taxon>
    </lineage>
</organism>
<dbReference type="PANTHER" id="PTHR32305">
    <property type="match status" value="1"/>
</dbReference>
<evidence type="ECO:0000313" key="7">
    <source>
        <dbReference type="EMBL" id="TCT25977.1"/>
    </source>
</evidence>
<dbReference type="Gene3D" id="4.10.220.110">
    <property type="match status" value="1"/>
</dbReference>
<name>A0A4R3NBB1_9GAMM</name>
<accession>A0A4R3NBB1</accession>
<dbReference type="OrthoDB" id="9762420at2"/>
<comment type="caution">
    <text evidence="7">The sequence shown here is derived from an EMBL/GenBank/DDBJ whole genome shotgun (WGS) entry which is preliminary data.</text>
</comment>
<keyword evidence="8" id="KW-1185">Reference proteome</keyword>
<protein>
    <submittedName>
        <fullName evidence="7">Type VI secretion system secreted protein VgrG</fullName>
    </submittedName>
</protein>
<dbReference type="Gene3D" id="3.55.50.10">
    <property type="entry name" value="Baseplate protein-like domains"/>
    <property type="match status" value="1"/>
</dbReference>
<keyword evidence="3" id="KW-0964">Secreted</keyword>
<dbReference type="InterPro" id="IPR054030">
    <property type="entry name" value="Gp5_Vgr_C"/>
</dbReference>
<evidence type="ECO:0000256" key="1">
    <source>
        <dbReference type="ARBA" id="ARBA00004613"/>
    </source>
</evidence>
<evidence type="ECO:0000256" key="3">
    <source>
        <dbReference type="ARBA" id="ARBA00022525"/>
    </source>
</evidence>
<dbReference type="Proteomes" id="UP000295414">
    <property type="component" value="Unassembled WGS sequence"/>
</dbReference>
<dbReference type="SUPFAM" id="SSF69279">
    <property type="entry name" value="Phage tail proteins"/>
    <property type="match status" value="2"/>
</dbReference>
<feature type="domain" description="Gp5/Type VI secretion system Vgr protein OB-fold" evidence="5">
    <location>
        <begin position="433"/>
        <end position="487"/>
    </location>
</feature>
<evidence type="ECO:0000259" key="5">
    <source>
        <dbReference type="Pfam" id="PF04717"/>
    </source>
</evidence>
<proteinExistence type="inferred from homology"/>
<dbReference type="Gene3D" id="2.40.50.230">
    <property type="entry name" value="Gp5 N-terminal domain"/>
    <property type="match status" value="1"/>
</dbReference>
<dbReference type="NCBIfam" id="TIGR01646">
    <property type="entry name" value="vgr_GE"/>
    <property type="match status" value="1"/>
</dbReference>
<reference evidence="7 8" key="1">
    <citation type="submission" date="2019-03" db="EMBL/GenBank/DDBJ databases">
        <title>Genomic Encyclopedia of Type Strains, Phase IV (KMG-IV): sequencing the most valuable type-strain genomes for metagenomic binning, comparative biology and taxonomic classification.</title>
        <authorList>
            <person name="Goeker M."/>
        </authorList>
    </citation>
    <scope>NUCLEOTIDE SEQUENCE [LARGE SCALE GENOMIC DNA]</scope>
    <source>
        <strain evidence="7 8">DSM 13605</strain>
    </source>
</reference>
<feature type="compositionally biased region" description="Basic and acidic residues" evidence="4">
    <location>
        <begin position="689"/>
        <end position="704"/>
    </location>
</feature>
<dbReference type="GO" id="GO:0005576">
    <property type="term" value="C:extracellular region"/>
    <property type="evidence" value="ECO:0007669"/>
    <property type="project" value="UniProtKB-SubCell"/>
</dbReference>
<gene>
    <name evidence="7" type="ORF">EDC34_101304</name>
</gene>
<dbReference type="InterPro" id="IPR037026">
    <property type="entry name" value="Vgr_OB-fold_dom_sf"/>
</dbReference>